<evidence type="ECO:0000313" key="2">
    <source>
        <dbReference type="EMBL" id="RSM88715.1"/>
    </source>
</evidence>
<sequence>MADIAPRIAEWVRANIDLPPGKLNVSLIGTGESYAAWLVRVAGADPLVVRIPRRPVEELPRPMAAEMTGLTLAPPGLGPRAVLFEESADPLGAPFLVTGYVPGHEVSVHDWDDALLAAHARQLAALHATPFTAAGEVTAAERDRTPRLSLTARLADSLEWWRGAHPDVLGDPEVARLLPAVEQHITAAEPAFARLRRFALIHGDLVAPNILVHAGTPRYVDWEWVEVGDPAQDLAYIGGLVAAPPWYVPLTTEQIDRFLKAYVVHAGEAAGPLTDLRIRRDAFEIFERFFSSLHFRTQRGNDEDRRSGRYTEAVRLLTAGLQRALG</sequence>
<proteinExistence type="predicted"/>
<evidence type="ECO:0000259" key="1">
    <source>
        <dbReference type="Pfam" id="PF01636"/>
    </source>
</evidence>
<evidence type="ECO:0000313" key="3">
    <source>
        <dbReference type="Proteomes" id="UP000287547"/>
    </source>
</evidence>
<dbReference type="RefSeq" id="WP_037272791.1">
    <property type="nucleotide sequence ID" value="NZ_QHKI01000004.1"/>
</dbReference>
<dbReference type="Proteomes" id="UP000287547">
    <property type="component" value="Unassembled WGS sequence"/>
</dbReference>
<protein>
    <recommendedName>
        <fullName evidence="1">Aminoglycoside phosphotransferase domain-containing protein</fullName>
    </recommendedName>
</protein>
<dbReference type="InterPro" id="IPR002575">
    <property type="entry name" value="Aminoglycoside_PTrfase"/>
</dbReference>
<dbReference type="InterPro" id="IPR051678">
    <property type="entry name" value="AGP_Transferase"/>
</dbReference>
<gene>
    <name evidence="2" type="ORF">DMH04_08850</name>
</gene>
<comment type="caution">
    <text evidence="2">The sequence shown here is derived from an EMBL/GenBank/DDBJ whole genome shotgun (WGS) entry which is preliminary data.</text>
</comment>
<dbReference type="OrthoDB" id="115252at2"/>
<dbReference type="Gene3D" id="3.90.1200.10">
    <property type="match status" value="1"/>
</dbReference>
<dbReference type="PANTHER" id="PTHR21310">
    <property type="entry name" value="AMINOGLYCOSIDE PHOSPHOTRANSFERASE-RELATED-RELATED"/>
    <property type="match status" value="1"/>
</dbReference>
<dbReference type="Pfam" id="PF01636">
    <property type="entry name" value="APH"/>
    <property type="match status" value="1"/>
</dbReference>
<name>A0A428ZKW4_KIBAR</name>
<feature type="domain" description="Aminoglycoside phosphotransferase" evidence="1">
    <location>
        <begin position="26"/>
        <end position="263"/>
    </location>
</feature>
<dbReference type="SUPFAM" id="SSF56112">
    <property type="entry name" value="Protein kinase-like (PK-like)"/>
    <property type="match status" value="1"/>
</dbReference>
<organism evidence="2 3">
    <name type="scientific">Kibdelosporangium aridum</name>
    <dbReference type="NCBI Taxonomy" id="2030"/>
    <lineage>
        <taxon>Bacteria</taxon>
        <taxon>Bacillati</taxon>
        <taxon>Actinomycetota</taxon>
        <taxon>Actinomycetes</taxon>
        <taxon>Pseudonocardiales</taxon>
        <taxon>Pseudonocardiaceae</taxon>
        <taxon>Kibdelosporangium</taxon>
    </lineage>
</organism>
<reference evidence="2 3" key="1">
    <citation type="submission" date="2018-05" db="EMBL/GenBank/DDBJ databases">
        <title>Evolution of GPA BGCs.</title>
        <authorList>
            <person name="Waglechner N."/>
            <person name="Wright G.D."/>
        </authorList>
    </citation>
    <scope>NUCLEOTIDE SEQUENCE [LARGE SCALE GENOMIC DNA]</scope>
    <source>
        <strain evidence="2 3">A82846</strain>
    </source>
</reference>
<dbReference type="InterPro" id="IPR011009">
    <property type="entry name" value="Kinase-like_dom_sf"/>
</dbReference>
<dbReference type="AlphaFoldDB" id="A0A428ZKW4"/>
<accession>A0A428ZKW4</accession>
<dbReference type="EMBL" id="QHKI01000004">
    <property type="protein sequence ID" value="RSM88715.1"/>
    <property type="molecule type" value="Genomic_DNA"/>
</dbReference>